<evidence type="ECO:0000259" key="3">
    <source>
        <dbReference type="Pfam" id="PF08620"/>
    </source>
</evidence>
<feature type="compositionally biased region" description="Basic and acidic residues" evidence="2">
    <location>
        <begin position="18"/>
        <end position="32"/>
    </location>
</feature>
<sequence length="590" mass="65794">MNRTGSDEEELEPAQQEEEAKGRGKETKEVDRAVAAAAGEVASAQMDLLGEIVEHETVVPEAPVGPTPPGQAGITRGFPTARAKRPSRWRQRLQEKGLSSMSGSVGSGGVAEAAPESDGKIYTTAPDTGLKHFKSKGDRKLDYSGLSEVEQIHQENIEILAHMSVAEREDAKQELLDNLDPKVLQMLMRRSVHKYGPPPAAGSEPAAETKDPLYEPVEGSMGTWVGGEHELDRQSRQQFQRGEEKRSTSNTSLKSALKTPLTTPHNSTLEGDAADDGENEARKEKTKRIRFSKEAKVIYLDQKEKVRHSSPSDSDGEWEDFEEVSEDANLRPAVANGASRVAVDDDAPVPIEDAVRLKRSPNDELADPSSSSGVHFPQPTQPYEVLDINDPQFNEKLHEKYFPDLPRNPKQLEWMKSDSPGDIPPVISYDSLESVRFDFKADLITSENIGQYINENQGLYNHAQNPELPGYTIPELAHYLRSTFPGQVCIACRTLGRLLYKLGTLQYQVHEIGDDEKINETGEEGMFEIECWKLIIKLKIIDLLQMYASDKEKNLSVKNYAIDSLWLWKQGNGDEKIKKYASQSEQEQEQ</sequence>
<evidence type="ECO:0008006" key="7">
    <source>
        <dbReference type="Google" id="ProtNLM"/>
    </source>
</evidence>
<dbReference type="EMBL" id="KV454004">
    <property type="protein sequence ID" value="ODQ45633.1"/>
    <property type="molecule type" value="Genomic_DNA"/>
</dbReference>
<protein>
    <recommendedName>
        <fullName evidence="7">RNA polymerase II-associated protein RBA50</fullName>
    </recommendedName>
</protein>
<feature type="region of interest" description="Disordered" evidence="2">
    <location>
        <begin position="60"/>
        <end position="123"/>
    </location>
</feature>
<dbReference type="RefSeq" id="XP_019016746.1">
    <property type="nucleotide sequence ID" value="XM_019159879.1"/>
</dbReference>
<name>A0A1E3NJW0_9ASCO</name>
<evidence type="ECO:0000259" key="4">
    <source>
        <dbReference type="Pfam" id="PF08621"/>
    </source>
</evidence>
<dbReference type="Pfam" id="PF08621">
    <property type="entry name" value="RPAP1_N"/>
    <property type="match status" value="1"/>
</dbReference>
<dbReference type="AlphaFoldDB" id="A0A1E3NJW0"/>
<gene>
    <name evidence="5" type="ORF">PICMEDRAFT_12092</name>
</gene>
<accession>A0A1E3NJW0</accession>
<feature type="domain" description="RPAP1 N-terminal" evidence="4">
    <location>
        <begin position="150"/>
        <end position="191"/>
    </location>
</feature>
<feature type="compositionally biased region" description="Acidic residues" evidence="2">
    <location>
        <begin position="7"/>
        <end position="17"/>
    </location>
</feature>
<dbReference type="Pfam" id="PF08620">
    <property type="entry name" value="RPAP1_C"/>
    <property type="match status" value="1"/>
</dbReference>
<feature type="compositionally biased region" description="Basic residues" evidence="2">
    <location>
        <begin position="82"/>
        <end position="91"/>
    </location>
</feature>
<organism evidence="5 6">
    <name type="scientific">Pichia membranifaciens NRRL Y-2026</name>
    <dbReference type="NCBI Taxonomy" id="763406"/>
    <lineage>
        <taxon>Eukaryota</taxon>
        <taxon>Fungi</taxon>
        <taxon>Dikarya</taxon>
        <taxon>Ascomycota</taxon>
        <taxon>Saccharomycotina</taxon>
        <taxon>Pichiomycetes</taxon>
        <taxon>Pichiales</taxon>
        <taxon>Pichiaceae</taxon>
        <taxon>Pichia</taxon>
    </lineage>
</organism>
<evidence type="ECO:0000256" key="2">
    <source>
        <dbReference type="SAM" id="MobiDB-lite"/>
    </source>
</evidence>
<evidence type="ECO:0000313" key="5">
    <source>
        <dbReference type="EMBL" id="ODQ45633.1"/>
    </source>
</evidence>
<feature type="region of interest" description="Disordered" evidence="2">
    <location>
        <begin position="194"/>
        <end position="288"/>
    </location>
</feature>
<feature type="compositionally biased region" description="Polar residues" evidence="2">
    <location>
        <begin position="248"/>
        <end position="269"/>
    </location>
</feature>
<dbReference type="InterPro" id="IPR039913">
    <property type="entry name" value="RPAP1/Rba50"/>
</dbReference>
<feature type="region of interest" description="Disordered" evidence="2">
    <location>
        <begin position="1"/>
        <end position="32"/>
    </location>
</feature>
<dbReference type="Proteomes" id="UP000094455">
    <property type="component" value="Unassembled WGS sequence"/>
</dbReference>
<dbReference type="GO" id="GO:0006366">
    <property type="term" value="P:transcription by RNA polymerase II"/>
    <property type="evidence" value="ECO:0007669"/>
    <property type="project" value="InterPro"/>
</dbReference>
<comment type="similarity">
    <text evidence="1">Belongs to the RPAP1 family.</text>
</comment>
<dbReference type="GeneID" id="30176566"/>
<dbReference type="PANTHER" id="PTHR21483">
    <property type="entry name" value="RNA POLYMERASE II-ASSOCIATED PROTEIN 1"/>
    <property type="match status" value="1"/>
</dbReference>
<dbReference type="OrthoDB" id="348201at2759"/>
<dbReference type="InterPro" id="IPR013929">
    <property type="entry name" value="RPAP1_C"/>
</dbReference>
<feature type="domain" description="RPAP1 C-terminal" evidence="3">
    <location>
        <begin position="434"/>
        <end position="502"/>
    </location>
</feature>
<feature type="compositionally biased region" description="Basic and acidic residues" evidence="2">
    <location>
        <begin position="227"/>
        <end position="247"/>
    </location>
</feature>
<dbReference type="PANTHER" id="PTHR21483:SF18">
    <property type="entry name" value="RNA POLYMERASE II-ASSOCIATED PROTEIN 1"/>
    <property type="match status" value="1"/>
</dbReference>
<feature type="region of interest" description="Disordered" evidence="2">
    <location>
        <begin position="303"/>
        <end position="380"/>
    </location>
</feature>
<keyword evidence="6" id="KW-1185">Reference proteome</keyword>
<feature type="compositionally biased region" description="Basic and acidic residues" evidence="2">
    <location>
        <begin position="353"/>
        <end position="362"/>
    </location>
</feature>
<reference evidence="5 6" key="1">
    <citation type="journal article" date="2016" name="Proc. Natl. Acad. Sci. U.S.A.">
        <title>Comparative genomics of biotechnologically important yeasts.</title>
        <authorList>
            <person name="Riley R."/>
            <person name="Haridas S."/>
            <person name="Wolfe K.H."/>
            <person name="Lopes M.R."/>
            <person name="Hittinger C.T."/>
            <person name="Goeker M."/>
            <person name="Salamov A.A."/>
            <person name="Wisecaver J.H."/>
            <person name="Long T.M."/>
            <person name="Calvey C.H."/>
            <person name="Aerts A.L."/>
            <person name="Barry K.W."/>
            <person name="Choi C."/>
            <person name="Clum A."/>
            <person name="Coughlan A.Y."/>
            <person name="Deshpande S."/>
            <person name="Douglass A.P."/>
            <person name="Hanson S.J."/>
            <person name="Klenk H.-P."/>
            <person name="LaButti K.M."/>
            <person name="Lapidus A."/>
            <person name="Lindquist E.A."/>
            <person name="Lipzen A.M."/>
            <person name="Meier-Kolthoff J.P."/>
            <person name="Ohm R.A."/>
            <person name="Otillar R.P."/>
            <person name="Pangilinan J.L."/>
            <person name="Peng Y."/>
            <person name="Rokas A."/>
            <person name="Rosa C.A."/>
            <person name="Scheuner C."/>
            <person name="Sibirny A.A."/>
            <person name="Slot J.C."/>
            <person name="Stielow J.B."/>
            <person name="Sun H."/>
            <person name="Kurtzman C.P."/>
            <person name="Blackwell M."/>
            <person name="Grigoriev I.V."/>
            <person name="Jeffries T.W."/>
        </authorList>
    </citation>
    <scope>NUCLEOTIDE SEQUENCE [LARGE SCALE GENOMIC DNA]</scope>
    <source>
        <strain evidence="5 6">NRRL Y-2026</strain>
    </source>
</reference>
<evidence type="ECO:0000256" key="1">
    <source>
        <dbReference type="ARBA" id="ARBA00009953"/>
    </source>
</evidence>
<evidence type="ECO:0000313" key="6">
    <source>
        <dbReference type="Proteomes" id="UP000094455"/>
    </source>
</evidence>
<dbReference type="InterPro" id="IPR013930">
    <property type="entry name" value="RPAP1_N"/>
</dbReference>
<proteinExistence type="inferred from homology"/>
<feature type="compositionally biased region" description="Acidic residues" evidence="2">
    <location>
        <begin position="314"/>
        <end position="326"/>
    </location>
</feature>